<dbReference type="OrthoDB" id="687122at2759"/>
<dbReference type="InterPro" id="IPR050796">
    <property type="entry name" value="SCF_F-box_component"/>
</dbReference>
<keyword evidence="3" id="KW-1185">Reference proteome</keyword>
<dbReference type="AlphaFoldDB" id="A0A834T098"/>
<dbReference type="PANTHER" id="PTHR31672">
    <property type="entry name" value="BNACNNG10540D PROTEIN"/>
    <property type="match status" value="1"/>
</dbReference>
<evidence type="ECO:0000313" key="3">
    <source>
        <dbReference type="Proteomes" id="UP000634136"/>
    </source>
</evidence>
<dbReference type="SUPFAM" id="SSF81383">
    <property type="entry name" value="F-box domain"/>
    <property type="match status" value="1"/>
</dbReference>
<dbReference type="EMBL" id="JAAIUW010000010">
    <property type="protein sequence ID" value="KAF7812041.1"/>
    <property type="molecule type" value="Genomic_DNA"/>
</dbReference>
<accession>A0A834T098</accession>
<evidence type="ECO:0000313" key="2">
    <source>
        <dbReference type="EMBL" id="KAF7812041.1"/>
    </source>
</evidence>
<name>A0A834T098_9FABA</name>
<evidence type="ECO:0000259" key="1">
    <source>
        <dbReference type="Pfam" id="PF00646"/>
    </source>
</evidence>
<dbReference type="Proteomes" id="UP000634136">
    <property type="component" value="Unassembled WGS sequence"/>
</dbReference>
<sequence>MDLSFENGLHFPLEIMVNILPRCGTHDLLAMKLVSKNWFFSIKHPYFVRMHTEMGHDRLNSSFLLGSHFVSAEEAYDRLITVSSNADGEEILNYFRLHPLIEQNMSMDLLGTYNGLLFLKVTNDDETVRLFICNPTTRRVRQIQDFILPMPTGRVKYDFGFNALSSSMYILGPELVRYITMQLMYDAKFQQYW</sequence>
<organism evidence="2 3">
    <name type="scientific">Senna tora</name>
    <dbReference type="NCBI Taxonomy" id="362788"/>
    <lineage>
        <taxon>Eukaryota</taxon>
        <taxon>Viridiplantae</taxon>
        <taxon>Streptophyta</taxon>
        <taxon>Embryophyta</taxon>
        <taxon>Tracheophyta</taxon>
        <taxon>Spermatophyta</taxon>
        <taxon>Magnoliopsida</taxon>
        <taxon>eudicotyledons</taxon>
        <taxon>Gunneridae</taxon>
        <taxon>Pentapetalae</taxon>
        <taxon>rosids</taxon>
        <taxon>fabids</taxon>
        <taxon>Fabales</taxon>
        <taxon>Fabaceae</taxon>
        <taxon>Caesalpinioideae</taxon>
        <taxon>Cassia clade</taxon>
        <taxon>Senna</taxon>
    </lineage>
</organism>
<reference evidence="2" key="1">
    <citation type="submission" date="2020-09" db="EMBL/GenBank/DDBJ databases">
        <title>Genome-Enabled Discovery of Anthraquinone Biosynthesis in Senna tora.</title>
        <authorList>
            <person name="Kang S.-H."/>
            <person name="Pandey R.P."/>
            <person name="Lee C.-M."/>
            <person name="Sim J.-S."/>
            <person name="Jeong J.-T."/>
            <person name="Choi B.-S."/>
            <person name="Jung M."/>
            <person name="Ginzburg D."/>
            <person name="Zhao K."/>
            <person name="Won S.Y."/>
            <person name="Oh T.-J."/>
            <person name="Yu Y."/>
            <person name="Kim N.-H."/>
            <person name="Lee O.R."/>
            <person name="Lee T.-H."/>
            <person name="Bashyal P."/>
            <person name="Kim T.-S."/>
            <person name="Lee W.-H."/>
            <person name="Kawkins C."/>
            <person name="Kim C.-K."/>
            <person name="Kim J.S."/>
            <person name="Ahn B.O."/>
            <person name="Rhee S.Y."/>
            <person name="Sohng J.K."/>
        </authorList>
    </citation>
    <scope>NUCLEOTIDE SEQUENCE</scope>
    <source>
        <tissue evidence="2">Leaf</tissue>
    </source>
</reference>
<protein>
    <submittedName>
        <fullName evidence="2">F-box protein CPR30-like</fullName>
    </submittedName>
</protein>
<proteinExistence type="predicted"/>
<dbReference type="InterPro" id="IPR001810">
    <property type="entry name" value="F-box_dom"/>
</dbReference>
<dbReference type="Pfam" id="PF00646">
    <property type="entry name" value="F-box"/>
    <property type="match status" value="1"/>
</dbReference>
<dbReference type="PANTHER" id="PTHR31672:SF13">
    <property type="entry name" value="F-BOX PROTEIN CPR30-LIKE"/>
    <property type="match status" value="1"/>
</dbReference>
<dbReference type="InterPro" id="IPR036047">
    <property type="entry name" value="F-box-like_dom_sf"/>
</dbReference>
<gene>
    <name evidence="2" type="ORF">G2W53_033017</name>
</gene>
<comment type="caution">
    <text evidence="2">The sequence shown here is derived from an EMBL/GenBank/DDBJ whole genome shotgun (WGS) entry which is preliminary data.</text>
</comment>
<feature type="domain" description="F-box" evidence="1">
    <location>
        <begin position="9"/>
        <end position="47"/>
    </location>
</feature>